<dbReference type="CDD" id="cd04694">
    <property type="entry name" value="NUDIX_Nudt17"/>
    <property type="match status" value="1"/>
</dbReference>
<evidence type="ECO:0000256" key="9">
    <source>
        <dbReference type="ARBA" id="ARBA00093205"/>
    </source>
</evidence>
<keyword evidence="4" id="KW-0479">Metal-binding</keyword>
<comment type="function">
    <text evidence="10">Acts as a decapping enzyme capable of hydrolyzing monomethylated capped RNAs (in vitro). Hydrolyzes monomethylated capped RNA after alpha and beta phosphates to form N(7)-methyl-GDP. Shows low activity towards unmethylated capped RNA.</text>
</comment>
<feature type="domain" description="Nudix hydrolase" evidence="13">
    <location>
        <begin position="91"/>
        <end position="243"/>
    </location>
</feature>
<dbReference type="InterPro" id="IPR050241">
    <property type="entry name" value="NAD-cap_RNA_hydrolase_NudC"/>
</dbReference>
<dbReference type="GO" id="GO:0019677">
    <property type="term" value="P:NAD+ catabolic process"/>
    <property type="evidence" value="ECO:0007669"/>
    <property type="project" value="TreeGrafter"/>
</dbReference>
<dbReference type="InterPro" id="IPR015797">
    <property type="entry name" value="NUDIX_hydrolase-like_dom_sf"/>
</dbReference>
<dbReference type="GO" id="GO:0006742">
    <property type="term" value="P:NADP+ catabolic process"/>
    <property type="evidence" value="ECO:0007669"/>
    <property type="project" value="TreeGrafter"/>
</dbReference>
<dbReference type="EMBL" id="JAZGQO010000006">
    <property type="protein sequence ID" value="KAK6186591.1"/>
    <property type="molecule type" value="Genomic_DNA"/>
</dbReference>
<dbReference type="GO" id="GO:0005777">
    <property type="term" value="C:peroxisome"/>
    <property type="evidence" value="ECO:0007669"/>
    <property type="project" value="TreeGrafter"/>
</dbReference>
<evidence type="ECO:0000256" key="2">
    <source>
        <dbReference type="ARBA" id="ARBA00001946"/>
    </source>
</evidence>
<evidence type="ECO:0000256" key="6">
    <source>
        <dbReference type="ARBA" id="ARBA00022842"/>
    </source>
</evidence>
<accession>A0AAN8K007</accession>
<keyword evidence="6" id="KW-0460">Magnesium</keyword>
<dbReference type="GO" id="GO:0046872">
    <property type="term" value="F:metal ion binding"/>
    <property type="evidence" value="ECO:0007669"/>
    <property type="project" value="UniProtKB-KW"/>
</dbReference>
<protein>
    <recommendedName>
        <fullName evidence="11">m7GpppN-mRNA hydrolase NUDT17</fullName>
        <ecNumber evidence="8">3.6.1.62</ecNumber>
    </recommendedName>
    <alternativeName>
        <fullName evidence="12">Nucleoside diphosphate-linked moiety X motif 17</fullName>
    </alternativeName>
</protein>
<sequence length="300" mass="34198">MASTGKNILVHLKKCENLSVARFKQCIIDYFVKTGETKMEISVELIDNKLIISDSKQTATAQWAQFYHPPFCPFYHLSTNQVSEITEETMERGINVGVSVLVESSDDKVLLSRRASHLRTFPSIWVPPGGHVEENESLVEAGLRELEEEVGLHLEPDQFMQQPLKILTLWESCFPAKLEIGLPRRHHVVCYMYGKLRNQTSTQLNTQIKMDANETDACIWLDKEIVEVIDLSREDTTTEIKIPENMPGTISALVLDDNKQQIETDLDVSLLFKRLQKTDDKGRVSSGTKMALHQWLKLKT</sequence>
<evidence type="ECO:0000313" key="15">
    <source>
        <dbReference type="Proteomes" id="UP001347796"/>
    </source>
</evidence>
<dbReference type="SUPFAM" id="SSF55811">
    <property type="entry name" value="Nudix"/>
    <property type="match status" value="1"/>
</dbReference>
<dbReference type="EC" id="3.6.1.62" evidence="8"/>
<comment type="cofactor">
    <cofactor evidence="2">
        <name>Mg(2+)</name>
        <dbReference type="ChEBI" id="CHEBI:18420"/>
    </cofactor>
</comment>
<comment type="catalytic activity">
    <reaction evidence="9">
        <text>a 5'-end (N(7)-methyl 5'-triphosphoguanosine)-ribonucleoside in mRNA + H2O = N(7)-methyl-GDP + a 5'-end phospho-ribonucleoside in mRNA + 2 H(+)</text>
        <dbReference type="Rhea" id="RHEA:67484"/>
        <dbReference type="Rhea" id="RHEA-COMP:15692"/>
        <dbReference type="Rhea" id="RHEA-COMP:17167"/>
        <dbReference type="ChEBI" id="CHEBI:15377"/>
        <dbReference type="ChEBI" id="CHEBI:15378"/>
        <dbReference type="ChEBI" id="CHEBI:63714"/>
        <dbReference type="ChEBI" id="CHEBI:138282"/>
        <dbReference type="ChEBI" id="CHEBI:156461"/>
        <dbReference type="EC" id="3.6.1.62"/>
    </reaction>
</comment>
<dbReference type="PANTHER" id="PTHR42904">
    <property type="entry name" value="NUDIX HYDROLASE, NUDC SUBFAMILY"/>
    <property type="match status" value="1"/>
</dbReference>
<evidence type="ECO:0000256" key="11">
    <source>
        <dbReference type="ARBA" id="ARBA00093621"/>
    </source>
</evidence>
<comment type="caution">
    <text evidence="14">The sequence shown here is derived from an EMBL/GenBank/DDBJ whole genome shotgun (WGS) entry which is preliminary data.</text>
</comment>
<evidence type="ECO:0000256" key="7">
    <source>
        <dbReference type="ARBA" id="ARBA00023211"/>
    </source>
</evidence>
<proteinExistence type="inferred from homology"/>
<dbReference type="PANTHER" id="PTHR42904:SF1">
    <property type="entry name" value="NUCLEOSIDE DIPHOSPHATE-LINKED MOIETY X MOTIF 17"/>
    <property type="match status" value="1"/>
</dbReference>
<dbReference type="GO" id="GO:0035529">
    <property type="term" value="F:NADH pyrophosphatase activity"/>
    <property type="evidence" value="ECO:0007669"/>
    <property type="project" value="TreeGrafter"/>
</dbReference>
<dbReference type="Gene3D" id="3.90.79.10">
    <property type="entry name" value="Nucleoside Triphosphate Pyrophosphohydrolase"/>
    <property type="match status" value="1"/>
</dbReference>
<evidence type="ECO:0000256" key="12">
    <source>
        <dbReference type="ARBA" id="ARBA00093663"/>
    </source>
</evidence>
<evidence type="ECO:0000256" key="8">
    <source>
        <dbReference type="ARBA" id="ARBA00026102"/>
    </source>
</evidence>
<comment type="similarity">
    <text evidence="3">Belongs to the Nudix hydrolase family.</text>
</comment>
<dbReference type="AlphaFoldDB" id="A0AAN8K007"/>
<evidence type="ECO:0000256" key="3">
    <source>
        <dbReference type="ARBA" id="ARBA00005582"/>
    </source>
</evidence>
<gene>
    <name evidence="14" type="ORF">SNE40_008604</name>
</gene>
<keyword evidence="5" id="KW-0378">Hydrolase</keyword>
<dbReference type="Proteomes" id="UP001347796">
    <property type="component" value="Unassembled WGS sequence"/>
</dbReference>
<dbReference type="GO" id="GO:0005829">
    <property type="term" value="C:cytosol"/>
    <property type="evidence" value="ECO:0007669"/>
    <property type="project" value="TreeGrafter"/>
</dbReference>
<reference evidence="14 15" key="1">
    <citation type="submission" date="2024-01" db="EMBL/GenBank/DDBJ databases">
        <title>The genome of the rayed Mediterranean limpet Patella caerulea (Linnaeus, 1758).</title>
        <authorList>
            <person name="Anh-Thu Weber A."/>
            <person name="Halstead-Nussloch G."/>
        </authorList>
    </citation>
    <scope>NUCLEOTIDE SEQUENCE [LARGE SCALE GENOMIC DNA]</scope>
    <source>
        <strain evidence="14">AATW-2023a</strain>
        <tissue evidence="14">Whole specimen</tissue>
    </source>
</reference>
<dbReference type="Pfam" id="PF00293">
    <property type="entry name" value="NUDIX"/>
    <property type="match status" value="1"/>
</dbReference>
<evidence type="ECO:0000256" key="1">
    <source>
        <dbReference type="ARBA" id="ARBA00001936"/>
    </source>
</evidence>
<evidence type="ECO:0000256" key="10">
    <source>
        <dbReference type="ARBA" id="ARBA00093415"/>
    </source>
</evidence>
<evidence type="ECO:0000256" key="5">
    <source>
        <dbReference type="ARBA" id="ARBA00022801"/>
    </source>
</evidence>
<evidence type="ECO:0000259" key="13">
    <source>
        <dbReference type="PROSITE" id="PS51462"/>
    </source>
</evidence>
<dbReference type="PROSITE" id="PS51462">
    <property type="entry name" value="NUDIX"/>
    <property type="match status" value="1"/>
</dbReference>
<organism evidence="14 15">
    <name type="scientific">Patella caerulea</name>
    <name type="common">Rayed Mediterranean limpet</name>
    <dbReference type="NCBI Taxonomy" id="87958"/>
    <lineage>
        <taxon>Eukaryota</taxon>
        <taxon>Metazoa</taxon>
        <taxon>Spiralia</taxon>
        <taxon>Lophotrochozoa</taxon>
        <taxon>Mollusca</taxon>
        <taxon>Gastropoda</taxon>
        <taxon>Patellogastropoda</taxon>
        <taxon>Patelloidea</taxon>
        <taxon>Patellidae</taxon>
        <taxon>Patella</taxon>
    </lineage>
</organism>
<comment type="cofactor">
    <cofactor evidence="1">
        <name>Mn(2+)</name>
        <dbReference type="ChEBI" id="CHEBI:29035"/>
    </cofactor>
</comment>
<keyword evidence="15" id="KW-1185">Reference proteome</keyword>
<dbReference type="InterPro" id="IPR033716">
    <property type="entry name" value="Nudt17_dom"/>
</dbReference>
<evidence type="ECO:0000313" key="14">
    <source>
        <dbReference type="EMBL" id="KAK6186591.1"/>
    </source>
</evidence>
<dbReference type="InterPro" id="IPR000086">
    <property type="entry name" value="NUDIX_hydrolase_dom"/>
</dbReference>
<name>A0AAN8K007_PATCE</name>
<keyword evidence="7" id="KW-0464">Manganese</keyword>
<evidence type="ECO:0000256" key="4">
    <source>
        <dbReference type="ARBA" id="ARBA00022723"/>
    </source>
</evidence>
<dbReference type="GO" id="GO:0140933">
    <property type="term" value="F:5'-(N(7)-methylguanosine 5'-triphospho)-[mRNA] hydrolase activity"/>
    <property type="evidence" value="ECO:0007669"/>
    <property type="project" value="UniProtKB-EC"/>
</dbReference>